<dbReference type="InterPro" id="IPR041664">
    <property type="entry name" value="AAA_16"/>
</dbReference>
<dbReference type="Gene3D" id="1.10.510.10">
    <property type="entry name" value="Transferase(Phosphotransferase) domain 1"/>
    <property type="match status" value="1"/>
</dbReference>
<dbReference type="Pfam" id="PF00512">
    <property type="entry name" value="HisKA"/>
    <property type="match status" value="1"/>
</dbReference>
<dbReference type="InterPro" id="IPR008271">
    <property type="entry name" value="Ser/Thr_kinase_AS"/>
</dbReference>
<sequence>MKTSSYIPAIPAYRISSQLSADSRTRTYRAIREKDRLAVVIKILTSESPSFKELMLFRNQYTISKNLNIPGIIRPLSLEAYGNGYFLVMEDAGEISLQEYFKASTLSLVEFLAIAIQLTHILQNLHQNLIIHKDIKPVNILIRPQTKQIRLMIDFNIASLLLKETQEIKSPNILEGTLAYMSPEQTGRMNRGIDYRSDFYSLGVTFYELLTGKLPFTSDDPMELVHCHLAKMPASLGNREEIPQVISDIVMKLMAKNAEDRYQSILGLRYDLENCLYQLKETSKIIDFEVAQRDITNRFLIPEKLYGRATEVATLLAAFERVANGNSEMMLVAGFSGIGKTVVVNEIHKPITRQQGYFIKGKFDQFNRNIPLSAFVQTLRDLMGQLLWESDTQLAEWKTKIIEAVGDNGQVLIEVIPELEQIIGKQPPALELSGTAAQNRFNLLFSKFIAVFTTKEHPLVIFLDDLQWADSASLQLIKLLMQNNSYLLLLGAYRDNEVQAAHPLTLMVEELKKAEKTVNTITLSPLGLSDTNQLIADTLHCTTERSRSLTELINRKTQGNPFFITQFLKALHEGGQITFNSEQGYWECDIAQINALSLTDNVVEFMAQQLQKLPNETKEVLKLAACIGNKFDLANLAVVWEQSQAQTATALWRALQEGLIIPQNQVYKFYLNHDQTELNIGNIENAAYRFLHDRVQQAAYNLIPEAQKQATHLKVGQLLLKNITVKEREQKIFDIVNQLNYGVQLITEPREKEELAWLNLSASSKARVSTAYTAATEYATFGIKLLKADCWQTQYQLALELHNLAAEAAYLAGKFELMAELIQTVLDSVSDPLDKTKVYEVKIEAYGSQNQALEAVCTGKEILQLLGIEFPDKPSDSEVKGEIIKTIELFNDKQIEDLIYLPLMADKTSLAAIKILSIITTFAYQIDTNIFILISLKQVSLSLQYGNSPYSSFAYGSYGIILCQLVKDVESGYRFGRLSVNLLSQFDTKEVTAKILNVFNSLIKHWREHIQETLQPLLESYSIGLETGDLQYASISIYYYHAHLYFLGQELGTLGTSTQIYINSLQKIKQNRLAHYIGILRQNILNLLGSVDDVCFLKGEAYDETVRLPISLANNDISELLVFYFYKLQLSYLFYKYDIAQKYAEKAEFYLSGGLAQVVLRQCYFYASLARLGIFLSVNEEAQAQLLNQVIDNQEKMEMWAKYCPMNVLHQYYLVEAEKNRVLGKNYEAGNWYDRAIAAAKENGYIQEEALANELAARFYLSWRREKLAADYMQEAYQCYTRWGAKAKLTHLEQQYPQLLQAIVEPTMTNFAPSTSSGQNLWLDLPAVMKAAQAISQEIELEKLLATLMHITIANAGAQIGHLALYQEGKWLVVAKADCQQVDMLEIPLEQYQEIPQSLIYVVVRTHQTAVFENLTDSAQFASDNYIITHHPKSVMCTPISRQGQLIGILYLENNLTVGAFTSDRIEILQLLTSQAAISVENARLYQQTENYAQTLETEVERKTQALNQKAQDLEQTLKQLQQTQGQLIHSEKMSSLGQMVAGIAHEINNPVSFIRGNITHLDSYIEDILRLLILYQQEYPQPSQAIQAMREEIDLDFLYEDVNQILESMKVGSERISQIVLSLRNFSRLDEAEIKAVDLHSGIQSTLLILQHRLLASGNQPEVRVIKEYGNIPLVNCYPSQLNQVFFNIIHNAIDAIRDNPQSSQNPEIRIRTEVIDNERLRIAISNTDSTIPVNLQDRIFDPFFTTKPVGRGKGLGLFVSYSIIQQHGGTLTVRSQIADGTEFKIVLPIR</sequence>
<evidence type="ECO:0000259" key="8">
    <source>
        <dbReference type="PROSITE" id="PS50109"/>
    </source>
</evidence>
<comment type="catalytic activity">
    <reaction evidence="1">
        <text>ATP + protein L-histidine = ADP + protein N-phospho-L-histidine.</text>
        <dbReference type="EC" id="2.7.13.3"/>
    </reaction>
</comment>
<dbReference type="Pfam" id="PF01590">
    <property type="entry name" value="GAF"/>
    <property type="match status" value="1"/>
</dbReference>
<name>A0AAP5IBM1_9CYAN</name>
<evidence type="ECO:0000256" key="6">
    <source>
        <dbReference type="SAM" id="Coils"/>
    </source>
</evidence>
<keyword evidence="10" id="KW-1185">Reference proteome</keyword>
<evidence type="ECO:0000256" key="4">
    <source>
        <dbReference type="ARBA" id="ARBA00022777"/>
    </source>
</evidence>
<keyword evidence="5" id="KW-0902">Two-component regulatory system</keyword>
<dbReference type="Gene3D" id="3.30.565.10">
    <property type="entry name" value="Histidine kinase-like ATPase, C-terminal domain"/>
    <property type="match status" value="1"/>
</dbReference>
<dbReference type="Gene3D" id="1.10.287.130">
    <property type="match status" value="1"/>
</dbReference>
<dbReference type="InterPro" id="IPR005467">
    <property type="entry name" value="His_kinase_dom"/>
</dbReference>
<dbReference type="Gene3D" id="3.30.450.40">
    <property type="match status" value="1"/>
</dbReference>
<dbReference type="InterPro" id="IPR029016">
    <property type="entry name" value="GAF-like_dom_sf"/>
</dbReference>
<dbReference type="PANTHER" id="PTHR43642:SF1">
    <property type="entry name" value="HYBRID SIGNAL TRANSDUCTION HISTIDINE KINASE G"/>
    <property type="match status" value="1"/>
</dbReference>
<dbReference type="SMART" id="SM00387">
    <property type="entry name" value="HATPase_c"/>
    <property type="match status" value="1"/>
</dbReference>
<feature type="coiled-coil region" evidence="6">
    <location>
        <begin position="1486"/>
        <end position="1531"/>
    </location>
</feature>
<dbReference type="InterPro" id="IPR011009">
    <property type="entry name" value="Kinase-like_dom_sf"/>
</dbReference>
<gene>
    <name evidence="9" type="ORF">G7B40_027085</name>
</gene>
<dbReference type="PRINTS" id="PR00344">
    <property type="entry name" value="BCTRLSENSOR"/>
</dbReference>
<dbReference type="InterPro" id="IPR036097">
    <property type="entry name" value="HisK_dim/P_sf"/>
</dbReference>
<keyword evidence="4" id="KW-0808">Transferase</keyword>
<dbReference type="PROSITE" id="PS50011">
    <property type="entry name" value="PROTEIN_KINASE_DOM"/>
    <property type="match status" value="1"/>
</dbReference>
<dbReference type="SMART" id="SM00065">
    <property type="entry name" value="GAF"/>
    <property type="match status" value="1"/>
</dbReference>
<evidence type="ECO:0000259" key="7">
    <source>
        <dbReference type="PROSITE" id="PS50011"/>
    </source>
</evidence>
<dbReference type="SUPFAM" id="SSF55781">
    <property type="entry name" value="GAF domain-like"/>
    <property type="match status" value="1"/>
</dbReference>
<dbReference type="SUPFAM" id="SSF56112">
    <property type="entry name" value="Protein kinase-like (PK-like)"/>
    <property type="match status" value="1"/>
</dbReference>
<dbReference type="SUPFAM" id="SSF55874">
    <property type="entry name" value="ATPase domain of HSP90 chaperone/DNA topoisomerase II/histidine kinase"/>
    <property type="match status" value="1"/>
</dbReference>
<dbReference type="CDD" id="cd00082">
    <property type="entry name" value="HisKA"/>
    <property type="match status" value="1"/>
</dbReference>
<evidence type="ECO:0000256" key="2">
    <source>
        <dbReference type="ARBA" id="ARBA00012438"/>
    </source>
</evidence>
<keyword evidence="6" id="KW-0175">Coiled coil</keyword>
<dbReference type="InterPro" id="IPR004358">
    <property type="entry name" value="Sig_transdc_His_kin-like_C"/>
</dbReference>
<dbReference type="PROSITE" id="PS00108">
    <property type="entry name" value="PROTEIN_KINASE_ST"/>
    <property type="match status" value="1"/>
</dbReference>
<organism evidence="9 10">
    <name type="scientific">Aetokthonos hydrillicola Thurmond2011</name>
    <dbReference type="NCBI Taxonomy" id="2712845"/>
    <lineage>
        <taxon>Bacteria</taxon>
        <taxon>Bacillati</taxon>
        <taxon>Cyanobacteriota</taxon>
        <taxon>Cyanophyceae</taxon>
        <taxon>Nostocales</taxon>
        <taxon>Hapalosiphonaceae</taxon>
        <taxon>Aetokthonos</taxon>
    </lineage>
</organism>
<dbReference type="InterPro" id="IPR053159">
    <property type="entry name" value="Hybrid_Histidine_Kinase"/>
</dbReference>
<dbReference type="SMART" id="SM00388">
    <property type="entry name" value="HisKA"/>
    <property type="match status" value="1"/>
</dbReference>
<dbReference type="GO" id="GO:0000155">
    <property type="term" value="F:phosphorelay sensor kinase activity"/>
    <property type="evidence" value="ECO:0007669"/>
    <property type="project" value="InterPro"/>
</dbReference>
<reference evidence="10" key="1">
    <citation type="journal article" date="2021" name="Science">
        <title>Hunting the eagle killer: A cyanobacterial neurotoxin causes vacuolar myelinopathy.</title>
        <authorList>
            <person name="Breinlinger S."/>
            <person name="Phillips T.J."/>
            <person name="Haram B.N."/>
            <person name="Mares J."/>
            <person name="Martinez Yerena J.A."/>
            <person name="Hrouzek P."/>
            <person name="Sobotka R."/>
            <person name="Henderson W.M."/>
            <person name="Schmieder P."/>
            <person name="Williams S.M."/>
            <person name="Lauderdale J.D."/>
            <person name="Wilde H.D."/>
            <person name="Gerrin W."/>
            <person name="Kust A."/>
            <person name="Washington J.W."/>
            <person name="Wagner C."/>
            <person name="Geier B."/>
            <person name="Liebeke M."/>
            <person name="Enke H."/>
            <person name="Niedermeyer T.H.J."/>
            <person name="Wilde S.B."/>
        </authorList>
    </citation>
    <scope>NUCLEOTIDE SEQUENCE [LARGE SCALE GENOMIC DNA]</scope>
    <source>
        <strain evidence="10">Thurmond2011</strain>
    </source>
</reference>
<comment type="caution">
    <text evidence="9">The sequence shown here is derived from an EMBL/GenBank/DDBJ whole genome shotgun (WGS) entry which is preliminary data.</text>
</comment>
<accession>A0AAP5IBM1</accession>
<dbReference type="Pfam" id="PF02518">
    <property type="entry name" value="HATPase_c"/>
    <property type="match status" value="1"/>
</dbReference>
<dbReference type="PROSITE" id="PS50109">
    <property type="entry name" value="HIS_KIN"/>
    <property type="match status" value="1"/>
</dbReference>
<dbReference type="SUPFAM" id="SSF47384">
    <property type="entry name" value="Homodimeric domain of signal transducing histidine kinase"/>
    <property type="match status" value="1"/>
</dbReference>
<dbReference type="EC" id="2.7.13.3" evidence="2"/>
<dbReference type="Pfam" id="PF00069">
    <property type="entry name" value="Pkinase"/>
    <property type="match status" value="1"/>
</dbReference>
<dbReference type="GO" id="GO:0005524">
    <property type="term" value="F:ATP binding"/>
    <property type="evidence" value="ECO:0007669"/>
    <property type="project" value="InterPro"/>
</dbReference>
<dbReference type="InterPro" id="IPR003661">
    <property type="entry name" value="HisK_dim/P_dom"/>
</dbReference>
<proteinExistence type="predicted"/>
<dbReference type="EMBL" id="JAALHA020000016">
    <property type="protein sequence ID" value="MDR9898199.1"/>
    <property type="molecule type" value="Genomic_DNA"/>
</dbReference>
<feature type="domain" description="Histidine kinase" evidence="8">
    <location>
        <begin position="1543"/>
        <end position="1792"/>
    </location>
</feature>
<evidence type="ECO:0000256" key="3">
    <source>
        <dbReference type="ARBA" id="ARBA00022553"/>
    </source>
</evidence>
<dbReference type="InterPro" id="IPR000719">
    <property type="entry name" value="Prot_kinase_dom"/>
</dbReference>
<evidence type="ECO:0000256" key="5">
    <source>
        <dbReference type="ARBA" id="ARBA00023012"/>
    </source>
</evidence>
<feature type="domain" description="Protein kinase" evidence="7">
    <location>
        <begin position="13"/>
        <end position="273"/>
    </location>
</feature>
<dbReference type="CDD" id="cd14014">
    <property type="entry name" value="STKc_PknB_like"/>
    <property type="match status" value="1"/>
</dbReference>
<evidence type="ECO:0000313" key="9">
    <source>
        <dbReference type="EMBL" id="MDR9898199.1"/>
    </source>
</evidence>
<dbReference type="Proteomes" id="UP000667802">
    <property type="component" value="Unassembled WGS sequence"/>
</dbReference>
<dbReference type="InterPro" id="IPR003594">
    <property type="entry name" value="HATPase_dom"/>
</dbReference>
<evidence type="ECO:0000313" key="10">
    <source>
        <dbReference type="Proteomes" id="UP000667802"/>
    </source>
</evidence>
<dbReference type="InterPro" id="IPR003018">
    <property type="entry name" value="GAF"/>
</dbReference>
<evidence type="ECO:0000256" key="1">
    <source>
        <dbReference type="ARBA" id="ARBA00000085"/>
    </source>
</evidence>
<protein>
    <recommendedName>
        <fullName evidence="2">histidine kinase</fullName>
        <ecNumber evidence="2">2.7.13.3</ecNumber>
    </recommendedName>
</protein>
<dbReference type="Gene3D" id="3.40.50.300">
    <property type="entry name" value="P-loop containing nucleotide triphosphate hydrolases"/>
    <property type="match status" value="1"/>
</dbReference>
<keyword evidence="3" id="KW-0597">Phosphoprotein</keyword>
<dbReference type="SMART" id="SM00220">
    <property type="entry name" value="S_TKc"/>
    <property type="match status" value="1"/>
</dbReference>
<keyword evidence="4" id="KW-0418">Kinase</keyword>
<dbReference type="Pfam" id="PF13191">
    <property type="entry name" value="AAA_16"/>
    <property type="match status" value="1"/>
</dbReference>
<dbReference type="SUPFAM" id="SSF52540">
    <property type="entry name" value="P-loop containing nucleoside triphosphate hydrolases"/>
    <property type="match status" value="1"/>
</dbReference>
<dbReference type="PANTHER" id="PTHR43642">
    <property type="entry name" value="HYBRID SIGNAL TRANSDUCTION HISTIDINE KINASE G"/>
    <property type="match status" value="1"/>
</dbReference>
<dbReference type="RefSeq" id="WP_208342805.1">
    <property type="nucleotide sequence ID" value="NZ_CAWQFN010000199.1"/>
</dbReference>
<dbReference type="InterPro" id="IPR027417">
    <property type="entry name" value="P-loop_NTPase"/>
</dbReference>
<dbReference type="InterPro" id="IPR036890">
    <property type="entry name" value="HATPase_C_sf"/>
</dbReference>